<keyword evidence="4" id="KW-0963">Cytoplasm</keyword>
<feature type="binding site" evidence="5">
    <location>
        <begin position="372"/>
        <end position="379"/>
    </location>
    <ligand>
        <name>ATP</name>
        <dbReference type="ChEBI" id="CHEBI:30616"/>
    </ligand>
</feature>
<dbReference type="GO" id="GO:0007018">
    <property type="term" value="P:microtubule-based movement"/>
    <property type="evidence" value="ECO:0007669"/>
    <property type="project" value="InterPro"/>
</dbReference>
<evidence type="ECO:0000256" key="5">
    <source>
        <dbReference type="PROSITE-ProRule" id="PRU00283"/>
    </source>
</evidence>
<dbReference type="SMART" id="SM00129">
    <property type="entry name" value="KISc"/>
    <property type="match status" value="1"/>
</dbReference>
<dbReference type="EMBL" id="JAUCMV010000005">
    <property type="protein sequence ID" value="KAK0396730.1"/>
    <property type="molecule type" value="Genomic_DNA"/>
</dbReference>
<evidence type="ECO:0000256" key="4">
    <source>
        <dbReference type="ARBA" id="ARBA00023212"/>
    </source>
</evidence>
<keyword evidence="2 5" id="KW-0547">Nucleotide-binding</keyword>
<dbReference type="InterPro" id="IPR027640">
    <property type="entry name" value="Kinesin-like_fam"/>
</dbReference>
<dbReference type="Proteomes" id="UP001175271">
    <property type="component" value="Unassembled WGS sequence"/>
</dbReference>
<keyword evidence="5" id="KW-0505">Motor protein</keyword>
<dbReference type="Gene3D" id="3.40.850.10">
    <property type="entry name" value="Kinesin motor domain"/>
    <property type="match status" value="1"/>
</dbReference>
<dbReference type="PRINTS" id="PR00380">
    <property type="entry name" value="KINESINHEAVY"/>
</dbReference>
<dbReference type="InterPro" id="IPR036961">
    <property type="entry name" value="Kinesin_motor_dom_sf"/>
</dbReference>
<proteinExistence type="inferred from homology"/>
<name>A0AA39H023_9BILA</name>
<dbReference type="GO" id="GO:0008017">
    <property type="term" value="F:microtubule binding"/>
    <property type="evidence" value="ECO:0007669"/>
    <property type="project" value="InterPro"/>
</dbReference>
<sequence>MSTPSRLPKLAHARRVVRRSISIQSAGIAKQVLSKVQGKRTPTSGQKESSEANAALATPSVRKPLSASNHTASSRATTSTSLKRPLVTASLPRGVPSCKISRTVQQTPASINQSKELESKYKETVFENDQLKLKIASYEIQLKTLQETLALQTAQLSQKNESLLQLTTQLATASAQATNSDLKSKLLEAEIETLQGTIKSQSEQLNAKNDIISQLSTQLTTVSSQLTISESQHKATSALYQKSLVEIDDLRSQNSRLLNEAKEAEIAHKKEILSCNDRIRLLLNEVVDLRGRIRVVVRLRPFLPEESSSTSVSHLGFPDLRSISVKANNKSSTYQFQHVFGCSSSQQNVFGEVKELVESVLHGYNVAIIAYGQTGSGKTFTMRGGEGEQAGIIPRAIEFMFETKKKLTHLEWRYDYSASFLEVYNDEVFDLLADDKTKLKVSVGSGQVEIPCLKSLDLSCPEDLYELLAVSDKNRSTASTKMNSSSSRSHAVFLLKVTATNTMTNQSFSSLLSMVDLAGSERAKESEVEGARFTEMTHINKALSNLQNVIRALLKKEQHVPYRNSKLTLLLQECLGKGNSKTLMIVNLRPSGSHIAETKRSLEFAQNESANQWLSLWLANNPLPTNNALSVTLNDISASLIAGGQTQLGSSCTERESSCADVDNASENNGSSLYDEIRNDSPMETTSEACAANDLVKSDGSSRNKRKSRRPMQLNSLQLSDNSNCTPTTLLDFDETAYQPPCKVTVTSEDGKDLSSQSSSAEQPSPTVSDSHTSGSSTQGSGLVSPKKCFECHEHSTQYETEIQHLRSQLDEELNKRRHCDKCDVTQERIDQIQKQVGVIMAAIGGQNNFPGEIRYLLDELSQIIAT</sequence>
<feature type="region of interest" description="Disordered" evidence="7">
    <location>
        <begin position="34"/>
        <end position="88"/>
    </location>
</feature>
<reference evidence="9" key="1">
    <citation type="submission" date="2023-06" db="EMBL/GenBank/DDBJ databases">
        <title>Genomic analysis of the entomopathogenic nematode Steinernema hermaphroditum.</title>
        <authorList>
            <person name="Schwarz E.M."/>
            <person name="Heppert J.K."/>
            <person name="Baniya A."/>
            <person name="Schwartz H.T."/>
            <person name="Tan C.-H."/>
            <person name="Antoshechkin I."/>
            <person name="Sternberg P.W."/>
            <person name="Goodrich-Blair H."/>
            <person name="Dillman A.R."/>
        </authorList>
    </citation>
    <scope>NUCLEOTIDE SEQUENCE</scope>
    <source>
        <strain evidence="9">PS9179</strain>
        <tissue evidence="9">Whole animal</tissue>
    </source>
</reference>
<organism evidence="9 10">
    <name type="scientific">Steinernema hermaphroditum</name>
    <dbReference type="NCBI Taxonomy" id="289476"/>
    <lineage>
        <taxon>Eukaryota</taxon>
        <taxon>Metazoa</taxon>
        <taxon>Ecdysozoa</taxon>
        <taxon>Nematoda</taxon>
        <taxon>Chromadorea</taxon>
        <taxon>Rhabditida</taxon>
        <taxon>Tylenchina</taxon>
        <taxon>Panagrolaimomorpha</taxon>
        <taxon>Strongyloidoidea</taxon>
        <taxon>Steinernematidae</taxon>
        <taxon>Steinernema</taxon>
    </lineage>
</organism>
<evidence type="ECO:0000256" key="2">
    <source>
        <dbReference type="ARBA" id="ARBA00022741"/>
    </source>
</evidence>
<evidence type="ECO:0000259" key="8">
    <source>
        <dbReference type="PROSITE" id="PS50067"/>
    </source>
</evidence>
<dbReference type="PANTHER" id="PTHR47972:SF30">
    <property type="entry name" value="KINESIN MOTOR DOMAIN-CONTAINING PROTEIN"/>
    <property type="match status" value="1"/>
</dbReference>
<dbReference type="PANTHER" id="PTHR47972">
    <property type="entry name" value="KINESIN-LIKE PROTEIN KLP-3"/>
    <property type="match status" value="1"/>
</dbReference>
<evidence type="ECO:0000313" key="10">
    <source>
        <dbReference type="Proteomes" id="UP001175271"/>
    </source>
</evidence>
<evidence type="ECO:0000256" key="6">
    <source>
        <dbReference type="SAM" id="Coils"/>
    </source>
</evidence>
<comment type="similarity">
    <text evidence="5">Belongs to the TRAFAC class myosin-kinesin ATPase superfamily. Kinesin family.</text>
</comment>
<keyword evidence="10" id="KW-1185">Reference proteome</keyword>
<keyword evidence="3 5" id="KW-0067">ATP-binding</keyword>
<comment type="caution">
    <text evidence="9">The sequence shown here is derived from an EMBL/GenBank/DDBJ whole genome shotgun (WGS) entry which is preliminary data.</text>
</comment>
<feature type="region of interest" description="Disordered" evidence="7">
    <location>
        <begin position="660"/>
        <end position="721"/>
    </location>
</feature>
<dbReference type="GO" id="GO:0015630">
    <property type="term" value="C:microtubule cytoskeleton"/>
    <property type="evidence" value="ECO:0007669"/>
    <property type="project" value="TreeGrafter"/>
</dbReference>
<keyword evidence="6" id="KW-0175">Coiled coil</keyword>
<protein>
    <recommendedName>
        <fullName evidence="8">Kinesin motor domain-containing protein</fullName>
    </recommendedName>
</protein>
<feature type="region of interest" description="Disordered" evidence="7">
    <location>
        <begin position="744"/>
        <end position="785"/>
    </location>
</feature>
<dbReference type="PROSITE" id="PS50067">
    <property type="entry name" value="KINESIN_MOTOR_2"/>
    <property type="match status" value="1"/>
</dbReference>
<evidence type="ECO:0000313" key="9">
    <source>
        <dbReference type="EMBL" id="KAK0396730.1"/>
    </source>
</evidence>
<gene>
    <name evidence="9" type="ORF">QR680_001832</name>
</gene>
<dbReference type="SUPFAM" id="SSF52540">
    <property type="entry name" value="P-loop containing nucleoside triphosphate hydrolases"/>
    <property type="match status" value="1"/>
</dbReference>
<dbReference type="InterPro" id="IPR027417">
    <property type="entry name" value="P-loop_NTPase"/>
</dbReference>
<accession>A0AA39H023</accession>
<keyword evidence="4" id="KW-0206">Cytoskeleton</keyword>
<evidence type="ECO:0000256" key="3">
    <source>
        <dbReference type="ARBA" id="ARBA00022840"/>
    </source>
</evidence>
<comment type="subcellular location">
    <subcellularLocation>
        <location evidence="1">Cytoplasm</location>
        <location evidence="1">Cytoskeleton</location>
    </subcellularLocation>
</comment>
<dbReference type="InterPro" id="IPR001752">
    <property type="entry name" value="Kinesin_motor_dom"/>
</dbReference>
<dbReference type="Pfam" id="PF00225">
    <property type="entry name" value="Kinesin"/>
    <property type="match status" value="1"/>
</dbReference>
<dbReference type="GO" id="GO:0003777">
    <property type="term" value="F:microtubule motor activity"/>
    <property type="evidence" value="ECO:0007669"/>
    <property type="project" value="InterPro"/>
</dbReference>
<dbReference type="AlphaFoldDB" id="A0AA39H023"/>
<dbReference type="GO" id="GO:0005524">
    <property type="term" value="F:ATP binding"/>
    <property type="evidence" value="ECO:0007669"/>
    <property type="project" value="UniProtKB-UniRule"/>
</dbReference>
<feature type="coiled-coil region" evidence="6">
    <location>
        <begin position="240"/>
        <end position="267"/>
    </location>
</feature>
<feature type="compositionally biased region" description="Low complexity" evidence="7">
    <location>
        <begin position="755"/>
        <end position="785"/>
    </location>
</feature>
<feature type="domain" description="Kinesin motor" evidence="8">
    <location>
        <begin position="292"/>
        <end position="611"/>
    </location>
</feature>
<feature type="compositionally biased region" description="Low complexity" evidence="7">
    <location>
        <begin position="66"/>
        <end position="81"/>
    </location>
</feature>
<feature type="coiled-coil region" evidence="6">
    <location>
        <begin position="128"/>
        <end position="155"/>
    </location>
</feature>
<evidence type="ECO:0000256" key="1">
    <source>
        <dbReference type="ARBA" id="ARBA00004245"/>
    </source>
</evidence>
<evidence type="ECO:0000256" key="7">
    <source>
        <dbReference type="SAM" id="MobiDB-lite"/>
    </source>
</evidence>